<keyword evidence="2" id="KW-1185">Reference proteome</keyword>
<reference evidence="1" key="1">
    <citation type="journal article" date="2014" name="Int. J. Syst. Evol. Microbiol.">
        <title>Complete genome sequence of Corynebacterium casei LMG S-19264T (=DSM 44701T), isolated from a smear-ripened cheese.</title>
        <authorList>
            <consortium name="US DOE Joint Genome Institute (JGI-PGF)"/>
            <person name="Walter F."/>
            <person name="Albersmeier A."/>
            <person name="Kalinowski J."/>
            <person name="Ruckert C."/>
        </authorList>
    </citation>
    <scope>NUCLEOTIDE SEQUENCE</scope>
    <source>
        <strain evidence="1">KCTC 12711</strain>
    </source>
</reference>
<accession>A0A918S0H0</accession>
<organism evidence="1 2">
    <name type="scientific">Arenicella chitinivorans</name>
    <dbReference type="NCBI Taxonomy" id="1329800"/>
    <lineage>
        <taxon>Bacteria</taxon>
        <taxon>Pseudomonadati</taxon>
        <taxon>Pseudomonadota</taxon>
        <taxon>Gammaproteobacteria</taxon>
        <taxon>Arenicellales</taxon>
        <taxon>Arenicellaceae</taxon>
        <taxon>Arenicella</taxon>
    </lineage>
</organism>
<dbReference type="Proteomes" id="UP000614811">
    <property type="component" value="Unassembled WGS sequence"/>
</dbReference>
<reference evidence="1" key="2">
    <citation type="submission" date="2020-09" db="EMBL/GenBank/DDBJ databases">
        <authorList>
            <person name="Sun Q."/>
            <person name="Kim S."/>
        </authorList>
    </citation>
    <scope>NUCLEOTIDE SEQUENCE</scope>
    <source>
        <strain evidence="1">KCTC 12711</strain>
    </source>
</reference>
<proteinExistence type="predicted"/>
<sequence>MEHQTLIKGSFVCFVCAWILGLSTQVIAQNIELDHPVRCGSLQCFPLVDKPHEYLYLPSRPRIAMGENGKHEFSFTRYVLPTAVDSAGGGLLDAEGGGIVHFLVDYTVTPKELAAALAGLREFDRDANIRGPVVFDEGSFALVSSFAADDDKPNELTRHVVGVGRAPLIEGLKAAVSIHLTKTGAQILWRSFQMQTPDVSLVFEMTFSGLRDPADAIITADWKKLSDQADVTLGAKVGYMGIGAGFDYGNFWQAANDSGAINIEYRGDPAQLQSIIDRAYARLHEMMFEPIKIIQPEPGKDDDLLDTMSAVTQAAAASGGSYAAPWEVKLNGGYRRRKLSQTGTYTFNFKQRGEGKITTAMAGNVGNLFALYGNDPSIFNTVHVGGPEFRIREISVALDARDEQEFAKYINHVTLKVRKTHGSGEQSTDEVVIKRSNFEAGRPMKVNYGWDHEADVESWLNYQYKADWSFVGGAKHSQDWVTSDSAALALSPPYQYREIEFISSPDLLQAADVRLVSVRVTHDFFGRTVSETINLIPARDQFSERRVFAIPPGEGVIEYVITWTLNDKRRISSGRVRTDETIIFCDELPSSA</sequence>
<name>A0A918S0H0_9GAMM</name>
<protein>
    <submittedName>
        <fullName evidence="1">Uncharacterized protein</fullName>
    </submittedName>
</protein>
<evidence type="ECO:0000313" key="1">
    <source>
        <dbReference type="EMBL" id="GHA17866.1"/>
    </source>
</evidence>
<dbReference type="AlphaFoldDB" id="A0A918S0H0"/>
<dbReference type="EMBL" id="BMXA01000006">
    <property type="protein sequence ID" value="GHA17866.1"/>
    <property type="molecule type" value="Genomic_DNA"/>
</dbReference>
<gene>
    <name evidence="1" type="ORF">GCM10008090_29470</name>
</gene>
<dbReference type="RefSeq" id="WP_189402470.1">
    <property type="nucleotide sequence ID" value="NZ_BMXA01000006.1"/>
</dbReference>
<comment type="caution">
    <text evidence="1">The sequence shown here is derived from an EMBL/GenBank/DDBJ whole genome shotgun (WGS) entry which is preliminary data.</text>
</comment>
<evidence type="ECO:0000313" key="2">
    <source>
        <dbReference type="Proteomes" id="UP000614811"/>
    </source>
</evidence>